<sequence>MFPGPYFTYSGTQPFYNSEYNYYNLDNSNGFVDGYYVRNHSGYGGGYAGNYMANDFNYQQLRERSPTPPPPPAAPSPEYLATSLQRQPASAPSGQRKLLIFDLNGTLLLRSPRGYGQRKIYLRPYARSLVAYIAHPIVRSWLDCMVWSSAQAHNVREMVERVFGVGEGAGSGPILRAVWARDTLGLGREAFHQKTQTTKDLAKPWAFFAKPPYSPTLDGRSNDCLGRFSPPPPSQSPPRSSSPPPSSAPLAIDIDVAPELDPPPPYPHGPETTLLVDDSPLKARLQPYNHLCVAEYDAATRARDREAARLPPDSDPVSAGDDMGVNADEVPYERAAEIRPVKKERWRKRRREEEAAKKAAEANKNPDEITIEVDLEDVQTPQEEAVAATADTAAATEDSTSTTVVDTSAETDAPAQPQTQNPSKRSKRRERKRQKKLLKAGDNAVNDPAPISMDESSADVVVAEQVVVASDELAEGSGSGISTTASSPADPELSSPVEPEIGVEEAAPPLNNNNNAGESLNPVVAVEMDAAGETETETLVAASSPIPISFSSPAADTIDSESRKRKRRQSTDAEESLEVEPASHSLKPPAPAETIVDAVPPCTDGEPYDPTLLAVIGVLSHVRSVGNVAAWIRSGGLASVVEDADESLPARISTDQANEDKRRESIDVLSSDPSQWFASRRVLVAWAARGRAALEEIGVDAIPGVE</sequence>
<dbReference type="SUPFAM" id="SSF56784">
    <property type="entry name" value="HAD-like"/>
    <property type="match status" value="1"/>
</dbReference>
<feature type="compositionally biased region" description="Low complexity" evidence="1">
    <location>
        <begin position="541"/>
        <end position="555"/>
    </location>
</feature>
<feature type="region of interest" description="Disordered" evidence="1">
    <location>
        <begin position="305"/>
        <end position="457"/>
    </location>
</feature>
<feature type="region of interest" description="Disordered" evidence="1">
    <location>
        <begin position="256"/>
        <end position="275"/>
    </location>
</feature>
<gene>
    <name evidence="3" type="ORF">R3P38DRAFT_3265313</name>
</gene>
<feature type="region of interest" description="Disordered" evidence="1">
    <location>
        <begin position="61"/>
        <end position="91"/>
    </location>
</feature>
<evidence type="ECO:0000259" key="2">
    <source>
        <dbReference type="PROSITE" id="PS50969"/>
    </source>
</evidence>
<feature type="compositionally biased region" description="Polar residues" evidence="1">
    <location>
        <begin position="82"/>
        <end position="91"/>
    </location>
</feature>
<dbReference type="SMART" id="SM00577">
    <property type="entry name" value="CPDc"/>
    <property type="match status" value="1"/>
</dbReference>
<feature type="compositionally biased region" description="Basic and acidic residues" evidence="1">
    <location>
        <begin position="351"/>
        <end position="367"/>
    </location>
</feature>
<proteinExistence type="predicted"/>
<evidence type="ECO:0000313" key="4">
    <source>
        <dbReference type="Proteomes" id="UP001362999"/>
    </source>
</evidence>
<feature type="compositionally biased region" description="Low complexity" evidence="1">
    <location>
        <begin position="504"/>
        <end position="522"/>
    </location>
</feature>
<name>A0AAW0C4G3_9AGAR</name>
<feature type="region of interest" description="Disordered" evidence="1">
    <location>
        <begin position="471"/>
        <end position="591"/>
    </location>
</feature>
<feature type="compositionally biased region" description="Pro residues" evidence="1">
    <location>
        <begin position="229"/>
        <end position="247"/>
    </location>
</feature>
<dbReference type="Proteomes" id="UP001362999">
    <property type="component" value="Unassembled WGS sequence"/>
</dbReference>
<feature type="compositionally biased region" description="Basic and acidic residues" evidence="1">
    <location>
        <begin position="331"/>
        <end position="343"/>
    </location>
</feature>
<dbReference type="InterPro" id="IPR004274">
    <property type="entry name" value="FCP1_dom"/>
</dbReference>
<feature type="compositionally biased region" description="Basic residues" evidence="1">
    <location>
        <begin position="424"/>
        <end position="438"/>
    </location>
</feature>
<organism evidence="3 4">
    <name type="scientific">Favolaschia claudopus</name>
    <dbReference type="NCBI Taxonomy" id="2862362"/>
    <lineage>
        <taxon>Eukaryota</taxon>
        <taxon>Fungi</taxon>
        <taxon>Dikarya</taxon>
        <taxon>Basidiomycota</taxon>
        <taxon>Agaricomycotina</taxon>
        <taxon>Agaricomycetes</taxon>
        <taxon>Agaricomycetidae</taxon>
        <taxon>Agaricales</taxon>
        <taxon>Marasmiineae</taxon>
        <taxon>Mycenaceae</taxon>
        <taxon>Favolaschia</taxon>
    </lineage>
</organism>
<keyword evidence="4" id="KW-1185">Reference proteome</keyword>
<feature type="compositionally biased region" description="Low complexity" evidence="1">
    <location>
        <begin position="383"/>
        <end position="413"/>
    </location>
</feature>
<evidence type="ECO:0000313" key="3">
    <source>
        <dbReference type="EMBL" id="KAK7033386.1"/>
    </source>
</evidence>
<dbReference type="Gene3D" id="3.40.50.1000">
    <property type="entry name" value="HAD superfamily/HAD-like"/>
    <property type="match status" value="1"/>
</dbReference>
<dbReference type="InterPro" id="IPR036412">
    <property type="entry name" value="HAD-like_sf"/>
</dbReference>
<dbReference type="AlphaFoldDB" id="A0AAW0C4G3"/>
<dbReference type="InterPro" id="IPR023214">
    <property type="entry name" value="HAD_sf"/>
</dbReference>
<feature type="region of interest" description="Disordered" evidence="1">
    <location>
        <begin position="219"/>
        <end position="251"/>
    </location>
</feature>
<dbReference type="EMBL" id="JAWWNJ010000023">
    <property type="protein sequence ID" value="KAK7033386.1"/>
    <property type="molecule type" value="Genomic_DNA"/>
</dbReference>
<evidence type="ECO:0000256" key="1">
    <source>
        <dbReference type="SAM" id="MobiDB-lite"/>
    </source>
</evidence>
<dbReference type="PANTHER" id="PTHR12210">
    <property type="entry name" value="DULLARD PROTEIN PHOSPHATASE"/>
    <property type="match status" value="1"/>
</dbReference>
<dbReference type="PROSITE" id="PS50969">
    <property type="entry name" value="FCP1"/>
    <property type="match status" value="1"/>
</dbReference>
<reference evidence="3 4" key="1">
    <citation type="journal article" date="2024" name="J Genomics">
        <title>Draft genome sequencing and assembly of Favolaschia claudopus CIRM-BRFM 2984 isolated from oak limbs.</title>
        <authorList>
            <person name="Navarro D."/>
            <person name="Drula E."/>
            <person name="Chaduli D."/>
            <person name="Cazenave R."/>
            <person name="Ahrendt S."/>
            <person name="Wang J."/>
            <person name="Lipzen A."/>
            <person name="Daum C."/>
            <person name="Barry K."/>
            <person name="Grigoriev I.V."/>
            <person name="Favel A."/>
            <person name="Rosso M.N."/>
            <person name="Martin F."/>
        </authorList>
    </citation>
    <scope>NUCLEOTIDE SEQUENCE [LARGE SCALE GENOMIC DNA]</scope>
    <source>
        <strain evidence="3 4">CIRM-BRFM 2984</strain>
    </source>
</reference>
<feature type="compositionally biased region" description="Pro residues" evidence="1">
    <location>
        <begin position="66"/>
        <end position="75"/>
    </location>
</feature>
<dbReference type="InterPro" id="IPR050365">
    <property type="entry name" value="TIM50"/>
</dbReference>
<comment type="caution">
    <text evidence="3">The sequence shown here is derived from an EMBL/GenBank/DDBJ whole genome shotgun (WGS) entry which is preliminary data.</text>
</comment>
<accession>A0AAW0C4G3</accession>
<protein>
    <submittedName>
        <fullName evidence="3">FCP1-like proteiny domain-containing protein</fullName>
    </submittedName>
</protein>
<feature type="domain" description="FCP1 homology" evidence="2">
    <location>
        <begin position="92"/>
        <end position="317"/>
    </location>
</feature>